<dbReference type="GO" id="GO:0008170">
    <property type="term" value="F:N-methyltransferase activity"/>
    <property type="evidence" value="ECO:0007669"/>
    <property type="project" value="InterPro"/>
</dbReference>
<comment type="similarity">
    <text evidence="1">Belongs to the N(4)/N(6)-methyltransferase family.</text>
</comment>
<dbReference type="Pfam" id="PF01555">
    <property type="entry name" value="N6_N4_Mtase"/>
    <property type="match status" value="1"/>
</dbReference>
<evidence type="ECO:0000256" key="1">
    <source>
        <dbReference type="ARBA" id="ARBA00006594"/>
    </source>
</evidence>
<dbReference type="InterPro" id="IPR002295">
    <property type="entry name" value="N4/N6-MTase_EcoPI_Mod-like"/>
</dbReference>
<dbReference type="GO" id="GO:0032259">
    <property type="term" value="P:methylation"/>
    <property type="evidence" value="ECO:0007669"/>
    <property type="project" value="UniProtKB-KW"/>
</dbReference>
<protein>
    <recommendedName>
        <fullName evidence="5">DNA methylase N-4/N-6 domain-containing protein</fullName>
    </recommendedName>
</protein>
<dbReference type="InterPro" id="IPR029063">
    <property type="entry name" value="SAM-dependent_MTases_sf"/>
</dbReference>
<feature type="domain" description="DNA methylase N-4/N-6" evidence="5">
    <location>
        <begin position="98"/>
        <end position="386"/>
    </location>
</feature>
<dbReference type="AlphaFoldDB" id="A0A6C0K625"/>
<proteinExistence type="inferred from homology"/>
<evidence type="ECO:0000256" key="2">
    <source>
        <dbReference type="ARBA" id="ARBA00022603"/>
    </source>
</evidence>
<dbReference type="InterPro" id="IPR002052">
    <property type="entry name" value="DNA_methylase_N6_adenine_CS"/>
</dbReference>
<dbReference type="Gene3D" id="3.40.50.150">
    <property type="entry name" value="Vaccinia Virus protein VP39"/>
    <property type="match status" value="1"/>
</dbReference>
<dbReference type="SUPFAM" id="SSF53335">
    <property type="entry name" value="S-adenosyl-L-methionine-dependent methyltransferases"/>
    <property type="match status" value="1"/>
</dbReference>
<evidence type="ECO:0000256" key="4">
    <source>
        <dbReference type="ARBA" id="ARBA00022691"/>
    </source>
</evidence>
<keyword evidence="2" id="KW-0489">Methyltransferase</keyword>
<dbReference type="EMBL" id="MN740821">
    <property type="protein sequence ID" value="QHU13515.1"/>
    <property type="molecule type" value="Genomic_DNA"/>
</dbReference>
<dbReference type="GO" id="GO:0003677">
    <property type="term" value="F:DNA binding"/>
    <property type="evidence" value="ECO:0007669"/>
    <property type="project" value="InterPro"/>
</dbReference>
<sequence length="398" mass="46128">MIGFANNKISKIDLLNNDIILTEQMDYSTKTRNELITLCKENNIKGYSSKNKDVITKLLIDFLANNKKEEEPSSLISSVEYIVGDALELLEEDTKSYRCIYLDPPYASGRDYKFADKDDDVAFTDKIISGEYKEWLSKLIRLCKSRLSKDGTLWFHIAAEYSFIPEQILHNEFKIIEKNFWKKSHGKNTVKNKTGAVIDIIFRCYNSTPIFNLQYVPLDAYYFENSYKNKDDRGLYALGSLRFDKTRSGNDYEITNDDITYKAPYGWKIRKDEMERLITENRIHFVIPNDKREGNLYKKLYKTECKGKPLSNLWDDISYITRTQQDPRTYPTQKPLKLLERLIAISTNYGDLVLDPTAGSGTTGIACKNLKRNCVLIDINANAKNIFDIRVKDTKELI</sequence>
<organism evidence="6">
    <name type="scientific">viral metagenome</name>
    <dbReference type="NCBI Taxonomy" id="1070528"/>
    <lineage>
        <taxon>unclassified sequences</taxon>
        <taxon>metagenomes</taxon>
        <taxon>organismal metagenomes</taxon>
    </lineage>
</organism>
<dbReference type="PROSITE" id="PS00092">
    <property type="entry name" value="N6_MTASE"/>
    <property type="match status" value="1"/>
</dbReference>
<dbReference type="PRINTS" id="PR00506">
    <property type="entry name" value="D21N6MTFRASE"/>
</dbReference>
<reference evidence="6" key="1">
    <citation type="journal article" date="2020" name="Nature">
        <title>Giant virus diversity and host interactions through global metagenomics.</title>
        <authorList>
            <person name="Schulz F."/>
            <person name="Roux S."/>
            <person name="Paez-Espino D."/>
            <person name="Jungbluth S."/>
            <person name="Walsh D.A."/>
            <person name="Denef V.J."/>
            <person name="McMahon K.D."/>
            <person name="Konstantinidis K.T."/>
            <person name="Eloe-Fadrosh E.A."/>
            <person name="Kyrpides N.C."/>
            <person name="Woyke T."/>
        </authorList>
    </citation>
    <scope>NUCLEOTIDE SEQUENCE</scope>
    <source>
        <strain evidence="6">GVMAG-S-1101178-73</strain>
    </source>
</reference>
<evidence type="ECO:0000259" key="5">
    <source>
        <dbReference type="Pfam" id="PF01555"/>
    </source>
</evidence>
<keyword evidence="3" id="KW-0808">Transferase</keyword>
<evidence type="ECO:0000313" key="6">
    <source>
        <dbReference type="EMBL" id="QHU13515.1"/>
    </source>
</evidence>
<dbReference type="InterPro" id="IPR002941">
    <property type="entry name" value="DNA_methylase_N4/N6"/>
</dbReference>
<name>A0A6C0K625_9ZZZZ</name>
<accession>A0A6C0K625</accession>
<keyword evidence="4" id="KW-0949">S-adenosyl-L-methionine</keyword>
<evidence type="ECO:0000256" key="3">
    <source>
        <dbReference type="ARBA" id="ARBA00022679"/>
    </source>
</evidence>